<accession>A0A176RT33</accession>
<evidence type="ECO:0000313" key="2">
    <source>
        <dbReference type="Proteomes" id="UP000076962"/>
    </source>
</evidence>
<reference evidence="1 2" key="1">
    <citation type="submission" date="2016-05" db="EMBL/GenBank/DDBJ databases">
        <title>Single-cell genome of chain-forming Candidatus Thiomargarita nelsonii and comparison to other large sulfur-oxidizing bacteria.</title>
        <authorList>
            <person name="Winkel M."/>
            <person name="Salman V."/>
            <person name="Woyke T."/>
            <person name="Schulz-Vogt H."/>
            <person name="Richter M."/>
            <person name="Flood B."/>
            <person name="Bailey J."/>
            <person name="Amann R."/>
            <person name="Mussmann M."/>
        </authorList>
    </citation>
    <scope>NUCLEOTIDE SEQUENCE [LARGE SCALE GENOMIC DNA]</scope>
    <source>
        <strain evidence="1 2">THI036</strain>
    </source>
</reference>
<protein>
    <submittedName>
        <fullName evidence="1">TPR repeat-containing protein</fullName>
    </submittedName>
</protein>
<dbReference type="AlphaFoldDB" id="A0A176RT33"/>
<keyword evidence="2" id="KW-1185">Reference proteome</keyword>
<organism evidence="1 2">
    <name type="scientific">Candidatus Thiomargarita nelsonii</name>
    <dbReference type="NCBI Taxonomy" id="1003181"/>
    <lineage>
        <taxon>Bacteria</taxon>
        <taxon>Pseudomonadati</taxon>
        <taxon>Pseudomonadota</taxon>
        <taxon>Gammaproteobacteria</taxon>
        <taxon>Thiotrichales</taxon>
        <taxon>Thiotrichaceae</taxon>
        <taxon>Thiomargarita</taxon>
    </lineage>
</organism>
<dbReference type="Proteomes" id="UP000076962">
    <property type="component" value="Unassembled WGS sequence"/>
</dbReference>
<dbReference type="InterPro" id="IPR011990">
    <property type="entry name" value="TPR-like_helical_dom_sf"/>
</dbReference>
<name>A0A176RT33_9GAMM</name>
<gene>
    <name evidence="1" type="ORF">THIOM_005488</name>
</gene>
<dbReference type="SUPFAM" id="SSF48452">
    <property type="entry name" value="TPR-like"/>
    <property type="match status" value="1"/>
</dbReference>
<dbReference type="Gene3D" id="1.25.40.10">
    <property type="entry name" value="Tetratricopeptide repeat domain"/>
    <property type="match status" value="1"/>
</dbReference>
<sequence length="491" mass="56478">MAIALPDGHLVLSKKALEIIYKNPTQGDTRAAFVLGHELAHLANDDFWHREFLSVTKESQLLDKLIKSYRGRNGKEKEIASDDRGFIYAAMAGYPVDKLLAEDDQQQNFFVYWQQQTFQGVDETHPRPEERAEVLRMRLKKLLEILPYFHFGVRLTHFKRCDDSLYFLREFLKNFPGREVYNNLGVCELQRARIALGKEAYLYWLPSVLDVTTPLEDLSYATKGERNTLAKRFLKNAKEYFKLALDMEPSYLPANVNLAITTLYLGEIYEARAAIEKARQLAPLDLDLQGLRSVILYEEGAQSPYIDMWPYVIRQLENLALEPNAPLSVHYNIARLLEKRGRTGADKIWQKLAAANLPAPYQSLVCEKTDCPLAPPNQYPQKTWPLPVELGADTNDNKTLRQWQKNGEVRLYDLYEEIYQHGSVEVLALGEQVEMVVLKALDNITRDDLADYCGQPLRQGRVVNGTLWSCHNNWTALVVDEKVKEVWVVKK</sequence>
<proteinExistence type="predicted"/>
<comment type="caution">
    <text evidence="1">The sequence shown here is derived from an EMBL/GenBank/DDBJ whole genome shotgun (WGS) entry which is preliminary data.</text>
</comment>
<evidence type="ECO:0000313" key="1">
    <source>
        <dbReference type="EMBL" id="OAD18904.1"/>
    </source>
</evidence>
<dbReference type="EMBL" id="LUTY01003034">
    <property type="protein sequence ID" value="OAD18904.1"/>
    <property type="molecule type" value="Genomic_DNA"/>
</dbReference>